<comment type="caution">
    <text evidence="2">The sequence shown here is derived from an EMBL/GenBank/DDBJ whole genome shotgun (WGS) entry which is preliminary data.</text>
</comment>
<dbReference type="Gene3D" id="3.30.700.10">
    <property type="entry name" value="Glycoprotein, Type 4 Pilin"/>
    <property type="match status" value="1"/>
</dbReference>
<dbReference type="Proteomes" id="UP000823863">
    <property type="component" value="Unassembled WGS sequence"/>
</dbReference>
<dbReference type="EMBL" id="DWWB01000089">
    <property type="protein sequence ID" value="HJC68016.1"/>
    <property type="molecule type" value="Genomic_DNA"/>
</dbReference>
<dbReference type="NCBIfam" id="TIGR02532">
    <property type="entry name" value="IV_pilin_GFxxxE"/>
    <property type="match status" value="1"/>
</dbReference>
<accession>A0A9D2PYA5</accession>
<reference evidence="2" key="1">
    <citation type="journal article" date="2021" name="PeerJ">
        <title>Extensive microbial diversity within the chicken gut microbiome revealed by metagenomics and culture.</title>
        <authorList>
            <person name="Gilroy R."/>
            <person name="Ravi A."/>
            <person name="Getino M."/>
            <person name="Pursley I."/>
            <person name="Horton D.L."/>
            <person name="Alikhan N.F."/>
            <person name="Baker D."/>
            <person name="Gharbi K."/>
            <person name="Hall N."/>
            <person name="Watson M."/>
            <person name="Adriaenssens E.M."/>
            <person name="Foster-Nyarko E."/>
            <person name="Jarju S."/>
            <person name="Secka A."/>
            <person name="Antonio M."/>
            <person name="Oren A."/>
            <person name="Chaudhuri R.R."/>
            <person name="La Ragione R."/>
            <person name="Hildebrand F."/>
            <person name="Pallen M.J."/>
        </authorList>
    </citation>
    <scope>NUCLEOTIDE SEQUENCE</scope>
    <source>
        <strain evidence="2">CHK198-12963</strain>
    </source>
</reference>
<reference evidence="2" key="2">
    <citation type="submission" date="2021-04" db="EMBL/GenBank/DDBJ databases">
        <authorList>
            <person name="Gilroy R."/>
        </authorList>
    </citation>
    <scope>NUCLEOTIDE SEQUENCE</scope>
    <source>
        <strain evidence="2">CHK198-12963</strain>
    </source>
</reference>
<proteinExistence type="predicted"/>
<dbReference type="InterPro" id="IPR045584">
    <property type="entry name" value="Pilin-like"/>
</dbReference>
<evidence type="ECO:0000313" key="3">
    <source>
        <dbReference type="Proteomes" id="UP000823863"/>
    </source>
</evidence>
<evidence type="ECO:0000256" key="1">
    <source>
        <dbReference type="SAM" id="Phobius"/>
    </source>
</evidence>
<evidence type="ECO:0000313" key="2">
    <source>
        <dbReference type="EMBL" id="HJC68016.1"/>
    </source>
</evidence>
<dbReference type="InterPro" id="IPR012902">
    <property type="entry name" value="N_methyl_site"/>
</dbReference>
<name>A0A9D2PYA5_9FIRM</name>
<keyword evidence="1" id="KW-0472">Membrane</keyword>
<dbReference type="AlphaFoldDB" id="A0A9D2PYA5"/>
<organism evidence="2 3">
    <name type="scientific">Candidatus Enterocloster excrementigallinarum</name>
    <dbReference type="NCBI Taxonomy" id="2838558"/>
    <lineage>
        <taxon>Bacteria</taxon>
        <taxon>Bacillati</taxon>
        <taxon>Bacillota</taxon>
        <taxon>Clostridia</taxon>
        <taxon>Lachnospirales</taxon>
        <taxon>Lachnospiraceae</taxon>
        <taxon>Enterocloster</taxon>
    </lineage>
</organism>
<keyword evidence="1" id="KW-1133">Transmembrane helix</keyword>
<feature type="transmembrane region" description="Helical" evidence="1">
    <location>
        <begin position="12"/>
        <end position="35"/>
    </location>
</feature>
<keyword evidence="1" id="KW-0812">Transmembrane</keyword>
<gene>
    <name evidence="2" type="ORF">H9931_15120</name>
</gene>
<dbReference type="SUPFAM" id="SSF54523">
    <property type="entry name" value="Pili subunits"/>
    <property type="match status" value="1"/>
</dbReference>
<sequence>MIRKKRIKEFNSGGFTLIELVCVIAILAILTAVAVPSYQALRDRSAREVAVANARSEYTFGKSQYTMVEAGLLEEEEMEDSAYDPDTDTATWEGEINGKVYIGIYDGKTGEGSAQAK</sequence>
<dbReference type="Pfam" id="PF07963">
    <property type="entry name" value="N_methyl"/>
    <property type="match status" value="1"/>
</dbReference>
<protein>
    <submittedName>
        <fullName evidence="2">Type II secretion system GspH family protein</fullName>
    </submittedName>
</protein>